<dbReference type="HAMAP" id="MF_01201">
    <property type="entry name" value="Ala_racemase"/>
    <property type="match status" value="1"/>
</dbReference>
<comment type="caution">
    <text evidence="6">The sequence shown here is derived from an EMBL/GenBank/DDBJ whole genome shotgun (WGS) entry which is preliminary data.</text>
</comment>
<feature type="active site" description="Proton acceptor; specific for L-alanine" evidence="4">
    <location>
        <position position="266"/>
    </location>
</feature>
<name>A0ABW3LQR7_9BACI</name>
<dbReference type="InterPro" id="IPR009006">
    <property type="entry name" value="Ala_racemase/Decarboxylase_C"/>
</dbReference>
<dbReference type="InterPro" id="IPR029066">
    <property type="entry name" value="PLP-binding_barrel"/>
</dbReference>
<feature type="active site" description="Proton acceptor; specific for D-alanine" evidence="4">
    <location>
        <position position="40"/>
    </location>
</feature>
<comment type="function">
    <text evidence="4">Catalyzes the interconversion of L-alanine and D-alanine. May also act on other amino acids.</text>
</comment>
<dbReference type="Gene3D" id="2.40.37.10">
    <property type="entry name" value="Lyase, Ornithine Decarboxylase, Chain A, domain 1"/>
    <property type="match status" value="1"/>
</dbReference>
<accession>A0ABW3LQR7</accession>
<dbReference type="SUPFAM" id="SSF51419">
    <property type="entry name" value="PLP-binding barrel"/>
    <property type="match status" value="1"/>
</dbReference>
<dbReference type="SUPFAM" id="SSF50621">
    <property type="entry name" value="Alanine racemase C-terminal domain-like"/>
    <property type="match status" value="1"/>
</dbReference>
<dbReference type="PANTHER" id="PTHR30511">
    <property type="entry name" value="ALANINE RACEMASE"/>
    <property type="match status" value="1"/>
</dbReference>
<reference evidence="7" key="1">
    <citation type="journal article" date="2019" name="Int. J. Syst. Evol. Microbiol.">
        <title>The Global Catalogue of Microorganisms (GCM) 10K type strain sequencing project: providing services to taxonomists for standard genome sequencing and annotation.</title>
        <authorList>
            <consortium name="The Broad Institute Genomics Platform"/>
            <consortium name="The Broad Institute Genome Sequencing Center for Infectious Disease"/>
            <person name="Wu L."/>
            <person name="Ma J."/>
        </authorList>
    </citation>
    <scope>NUCLEOTIDE SEQUENCE [LARGE SCALE GENOMIC DNA]</scope>
    <source>
        <strain evidence="7">CCUG 56754</strain>
    </source>
</reference>
<evidence type="ECO:0000256" key="4">
    <source>
        <dbReference type="HAMAP-Rule" id="MF_01201"/>
    </source>
</evidence>
<dbReference type="EMBL" id="JBHTKJ010000070">
    <property type="protein sequence ID" value="MFD1040377.1"/>
    <property type="molecule type" value="Genomic_DNA"/>
</dbReference>
<dbReference type="GO" id="GO:0008784">
    <property type="term" value="F:alanine racemase activity"/>
    <property type="evidence" value="ECO:0007669"/>
    <property type="project" value="UniProtKB-EC"/>
</dbReference>
<evidence type="ECO:0000313" key="6">
    <source>
        <dbReference type="EMBL" id="MFD1040377.1"/>
    </source>
</evidence>
<keyword evidence="3 4" id="KW-0413">Isomerase</keyword>
<keyword evidence="2 4" id="KW-0663">Pyridoxal phosphate</keyword>
<dbReference type="CDD" id="cd00430">
    <property type="entry name" value="PLPDE_III_AR"/>
    <property type="match status" value="1"/>
</dbReference>
<dbReference type="EC" id="5.1.1.1" evidence="4"/>
<dbReference type="InterPro" id="IPR020622">
    <property type="entry name" value="Ala_racemase_pyridoxalP-BS"/>
</dbReference>
<dbReference type="InterPro" id="IPR001608">
    <property type="entry name" value="Ala_racemase_N"/>
</dbReference>
<dbReference type="Pfam" id="PF01168">
    <property type="entry name" value="Ala_racemase_N"/>
    <property type="match status" value="1"/>
</dbReference>
<sequence length="396" mass="43836">MHHESYRDTWAEISLDTIRENVLAFKTHISSHTKLMAVVKADGYGHGATEVAEEAIAAGADYLAVALLDEAVLLRKAGNESPILVLGYTPPEAAKTAIELDITLTVFTEDVARSIRAVAESSKKTTRVHLKIDSGMNRIGISNQEEALQLMESLKSDYVILEGAFTHFADADNPDPAYTEKQFKAFNQIIEFLEKYVQIPIKHCCNSAATIAYPGMHLDMVRVGISLYGLYPGEHLKKKISLKQTMSLKTKPVYIKTLEANNAISYGLTFKTKNRSRIATLPIGYADGFSRSLSNRGHVTIRGKHAPIVGKICMDQSMIDVTEVGDVEIDDTITIFGEPTEGFIPMEEVAENMNTIHYETACLIGKRIPRIHIKNGEAMKKKGLLTKEPKDPVYSH</sequence>
<dbReference type="PROSITE" id="PS00395">
    <property type="entry name" value="ALANINE_RACEMASE"/>
    <property type="match status" value="1"/>
</dbReference>
<dbReference type="Pfam" id="PF00842">
    <property type="entry name" value="Ala_racemase_C"/>
    <property type="match status" value="1"/>
</dbReference>
<feature type="binding site" evidence="4">
    <location>
        <position position="314"/>
    </location>
    <ligand>
        <name>substrate</name>
    </ligand>
</feature>
<dbReference type="SMART" id="SM01005">
    <property type="entry name" value="Ala_racemase_C"/>
    <property type="match status" value="1"/>
</dbReference>
<feature type="modified residue" description="N6-(pyridoxal phosphate)lysine" evidence="4">
    <location>
        <position position="40"/>
    </location>
</feature>
<dbReference type="InterPro" id="IPR011079">
    <property type="entry name" value="Ala_racemase_C"/>
</dbReference>
<evidence type="ECO:0000256" key="3">
    <source>
        <dbReference type="ARBA" id="ARBA00023235"/>
    </source>
</evidence>
<comment type="pathway">
    <text evidence="4">Amino-acid biosynthesis; D-alanine biosynthesis; D-alanine from L-alanine: step 1/1.</text>
</comment>
<comment type="cofactor">
    <cofactor evidence="1 4">
        <name>pyridoxal 5'-phosphate</name>
        <dbReference type="ChEBI" id="CHEBI:597326"/>
    </cofactor>
</comment>
<evidence type="ECO:0000259" key="5">
    <source>
        <dbReference type="SMART" id="SM01005"/>
    </source>
</evidence>
<evidence type="ECO:0000313" key="7">
    <source>
        <dbReference type="Proteomes" id="UP001597040"/>
    </source>
</evidence>
<dbReference type="InterPro" id="IPR000821">
    <property type="entry name" value="Ala_racemase"/>
</dbReference>
<gene>
    <name evidence="6" type="primary">alr</name>
    <name evidence="6" type="ORF">ACFQ3N_18535</name>
</gene>
<feature type="binding site" evidence="4">
    <location>
        <position position="138"/>
    </location>
    <ligand>
        <name>substrate</name>
    </ligand>
</feature>
<dbReference type="Gene3D" id="3.20.20.10">
    <property type="entry name" value="Alanine racemase"/>
    <property type="match status" value="1"/>
</dbReference>
<comment type="similarity">
    <text evidence="4">Belongs to the alanine racemase family.</text>
</comment>
<feature type="domain" description="Alanine racemase C-terminal" evidence="5">
    <location>
        <begin position="245"/>
        <end position="373"/>
    </location>
</feature>
<evidence type="ECO:0000256" key="1">
    <source>
        <dbReference type="ARBA" id="ARBA00001933"/>
    </source>
</evidence>
<comment type="catalytic activity">
    <reaction evidence="4">
        <text>L-alanine = D-alanine</text>
        <dbReference type="Rhea" id="RHEA:20249"/>
        <dbReference type="ChEBI" id="CHEBI:57416"/>
        <dbReference type="ChEBI" id="CHEBI:57972"/>
        <dbReference type="EC" id="5.1.1.1"/>
    </reaction>
</comment>
<dbReference type="PRINTS" id="PR00992">
    <property type="entry name" value="ALARACEMASE"/>
</dbReference>
<dbReference type="RefSeq" id="WP_390364404.1">
    <property type="nucleotide sequence ID" value="NZ_JBHTKJ010000070.1"/>
</dbReference>
<evidence type="ECO:0000256" key="2">
    <source>
        <dbReference type="ARBA" id="ARBA00022898"/>
    </source>
</evidence>
<dbReference type="PANTHER" id="PTHR30511:SF0">
    <property type="entry name" value="ALANINE RACEMASE, CATABOLIC-RELATED"/>
    <property type="match status" value="1"/>
</dbReference>
<keyword evidence="7" id="KW-1185">Reference proteome</keyword>
<dbReference type="Proteomes" id="UP001597040">
    <property type="component" value="Unassembled WGS sequence"/>
</dbReference>
<proteinExistence type="inferred from homology"/>
<organism evidence="6 7">
    <name type="scientific">Virgibacillus byunsanensis</name>
    <dbReference type="NCBI Taxonomy" id="570945"/>
    <lineage>
        <taxon>Bacteria</taxon>
        <taxon>Bacillati</taxon>
        <taxon>Bacillota</taxon>
        <taxon>Bacilli</taxon>
        <taxon>Bacillales</taxon>
        <taxon>Bacillaceae</taxon>
        <taxon>Virgibacillus</taxon>
    </lineage>
</organism>
<dbReference type="NCBIfam" id="TIGR00492">
    <property type="entry name" value="alr"/>
    <property type="match status" value="1"/>
</dbReference>
<protein>
    <recommendedName>
        <fullName evidence="4">Alanine racemase</fullName>
        <ecNumber evidence="4">5.1.1.1</ecNumber>
    </recommendedName>
</protein>